<feature type="modified residue" description="4-aspartylphosphate" evidence="3">
    <location>
        <position position="68"/>
    </location>
</feature>
<name>A0ABX6IEM9_9ACTN</name>
<dbReference type="EMBL" id="CP045809">
    <property type="protein sequence ID" value="QHN33771.1"/>
    <property type="molecule type" value="Genomic_DNA"/>
</dbReference>
<dbReference type="Gene3D" id="3.40.50.2300">
    <property type="match status" value="1"/>
</dbReference>
<keyword evidence="7" id="KW-1185">Reference proteome</keyword>
<evidence type="ECO:0000313" key="6">
    <source>
        <dbReference type="EMBL" id="QHN33771.1"/>
    </source>
</evidence>
<dbReference type="Pfam" id="PF00072">
    <property type="entry name" value="Response_reg"/>
    <property type="match status" value="1"/>
</dbReference>
<evidence type="ECO:0000313" key="7">
    <source>
        <dbReference type="Proteomes" id="UP001059836"/>
    </source>
</evidence>
<dbReference type="InterPro" id="IPR039420">
    <property type="entry name" value="WalR-like"/>
</dbReference>
<dbReference type="SUPFAM" id="SSF52172">
    <property type="entry name" value="CheY-like"/>
    <property type="match status" value="1"/>
</dbReference>
<dbReference type="CDD" id="cd17535">
    <property type="entry name" value="REC_NarL-like"/>
    <property type="match status" value="1"/>
</dbReference>
<dbReference type="CDD" id="cd06170">
    <property type="entry name" value="LuxR_C_like"/>
    <property type="match status" value="1"/>
</dbReference>
<dbReference type="PANTHER" id="PTHR43214:SF42">
    <property type="entry name" value="TRANSCRIPTIONAL REGULATORY PROTEIN DESR"/>
    <property type="match status" value="1"/>
</dbReference>
<protein>
    <submittedName>
        <fullName evidence="6">Response regulator</fullName>
    </submittedName>
</protein>
<keyword evidence="2" id="KW-0238">DNA-binding</keyword>
<feature type="domain" description="Response regulatory" evidence="5">
    <location>
        <begin position="17"/>
        <end position="136"/>
    </location>
</feature>
<evidence type="ECO:0000256" key="2">
    <source>
        <dbReference type="ARBA" id="ARBA00023125"/>
    </source>
</evidence>
<reference evidence="6" key="1">
    <citation type="journal article" date="2021" name="Nat. Microbiol.">
        <title>Cocultivation of an ultrasmall environmental parasitic bacterium with lytic ability against bacteria associated with wastewater foams.</title>
        <authorList>
            <person name="Batinovic S."/>
            <person name="Rose J.J.A."/>
            <person name="Ratcliffe J."/>
            <person name="Seviour R.J."/>
            <person name="Petrovski S."/>
        </authorList>
    </citation>
    <scope>NUCLEOTIDE SEQUENCE</scope>
    <source>
        <strain evidence="6">CON9</strain>
    </source>
</reference>
<dbReference type="InterPro" id="IPR000792">
    <property type="entry name" value="Tscrpt_reg_LuxR_C"/>
</dbReference>
<dbReference type="PANTHER" id="PTHR43214">
    <property type="entry name" value="TWO-COMPONENT RESPONSE REGULATOR"/>
    <property type="match status" value="1"/>
</dbReference>
<dbReference type="PROSITE" id="PS50110">
    <property type="entry name" value="RESPONSE_REGULATORY"/>
    <property type="match status" value="1"/>
</dbReference>
<dbReference type="Proteomes" id="UP001059836">
    <property type="component" value="Chromosome"/>
</dbReference>
<dbReference type="SMART" id="SM00448">
    <property type="entry name" value="REC"/>
    <property type="match status" value="1"/>
</dbReference>
<evidence type="ECO:0000256" key="1">
    <source>
        <dbReference type="ARBA" id="ARBA00022553"/>
    </source>
</evidence>
<keyword evidence="1 3" id="KW-0597">Phosphoprotein</keyword>
<gene>
    <name evidence="6" type="ORF">GII31_01465</name>
</gene>
<dbReference type="InterPro" id="IPR011006">
    <property type="entry name" value="CheY-like_superfamily"/>
</dbReference>
<dbReference type="InterPro" id="IPR001789">
    <property type="entry name" value="Sig_transdc_resp-reg_receiver"/>
</dbReference>
<dbReference type="RefSeq" id="WP_213246128.1">
    <property type="nucleotide sequence ID" value="NZ_CP045806.1"/>
</dbReference>
<evidence type="ECO:0000256" key="3">
    <source>
        <dbReference type="PROSITE-ProRule" id="PRU00169"/>
    </source>
</evidence>
<sequence>MTPRFGSSQDADTSPVRIVLIDQHRLLRQGIASLLAHEPRVDLVGEAADAEAAEAVIERVRPDLVVIDLKPASGACHDGLALIARLTSRSPTVKSVVLTSFHDESLIARAARAGARGFVLKDINTDALVRVIIAVAAGGLVFDAAPDIRSAAAWEAHLPEPSRRETQVLALLAEGCSRREVGRTLGIAESTVGFHITNILSKLGAATTTEAVYMVSMRGFI</sequence>
<dbReference type="SUPFAM" id="SSF46894">
    <property type="entry name" value="C-terminal effector domain of the bipartite response regulators"/>
    <property type="match status" value="1"/>
</dbReference>
<dbReference type="InterPro" id="IPR058245">
    <property type="entry name" value="NreC/VraR/RcsB-like_REC"/>
</dbReference>
<proteinExistence type="predicted"/>
<dbReference type="PRINTS" id="PR00038">
    <property type="entry name" value="HTHLUXR"/>
</dbReference>
<accession>A0ABX6IEM9</accession>
<dbReference type="Pfam" id="PF00196">
    <property type="entry name" value="GerE"/>
    <property type="match status" value="1"/>
</dbReference>
<evidence type="ECO:0000259" key="5">
    <source>
        <dbReference type="PROSITE" id="PS50110"/>
    </source>
</evidence>
<feature type="domain" description="HTH luxR-type" evidence="4">
    <location>
        <begin position="154"/>
        <end position="219"/>
    </location>
</feature>
<organism evidence="6 7">
    <name type="scientific">Gordonia pseudamarae</name>
    <dbReference type="NCBI Taxonomy" id="2831662"/>
    <lineage>
        <taxon>Bacteria</taxon>
        <taxon>Bacillati</taxon>
        <taxon>Actinomycetota</taxon>
        <taxon>Actinomycetes</taxon>
        <taxon>Mycobacteriales</taxon>
        <taxon>Gordoniaceae</taxon>
        <taxon>Gordonia</taxon>
    </lineage>
</organism>
<evidence type="ECO:0000259" key="4">
    <source>
        <dbReference type="PROSITE" id="PS50043"/>
    </source>
</evidence>
<dbReference type="PROSITE" id="PS50043">
    <property type="entry name" value="HTH_LUXR_2"/>
    <property type="match status" value="1"/>
</dbReference>
<dbReference type="InterPro" id="IPR016032">
    <property type="entry name" value="Sig_transdc_resp-reg_C-effctor"/>
</dbReference>
<dbReference type="SMART" id="SM00421">
    <property type="entry name" value="HTH_LUXR"/>
    <property type="match status" value="1"/>
</dbReference>